<sequence>MIRELAQVGIRLRGARTARGWTLDRLARASGVSTSTISRLESGKRQASLELLLPLTRELGIAVDDLLVHEASDPRVSRPGWRAEGMEVQPLSEERSPVNAFRITYAERPPHERLHTHRGYEWFYVTSGRLRLQLGEEEVILSRGEAAEFDTLIPHAFSAAGPGEAEIISLFSEEAMGPHTDPEQTGGDAGRVDSEVS</sequence>
<dbReference type="Proteomes" id="UP000535437">
    <property type="component" value="Unassembled WGS sequence"/>
</dbReference>
<feature type="domain" description="HTH cro/C1-type" evidence="3">
    <location>
        <begin position="12"/>
        <end position="66"/>
    </location>
</feature>
<dbReference type="InterPro" id="IPR011051">
    <property type="entry name" value="RmlC_Cupin_sf"/>
</dbReference>
<evidence type="ECO:0000313" key="5">
    <source>
        <dbReference type="Proteomes" id="UP000535437"/>
    </source>
</evidence>
<dbReference type="EMBL" id="JACCFY010000001">
    <property type="protein sequence ID" value="NYJ76645.1"/>
    <property type="molecule type" value="Genomic_DNA"/>
</dbReference>
<dbReference type="GO" id="GO:0003677">
    <property type="term" value="F:DNA binding"/>
    <property type="evidence" value="ECO:0007669"/>
    <property type="project" value="UniProtKB-KW"/>
</dbReference>
<dbReference type="GO" id="GO:0005829">
    <property type="term" value="C:cytosol"/>
    <property type="evidence" value="ECO:0007669"/>
    <property type="project" value="TreeGrafter"/>
</dbReference>
<dbReference type="Gene3D" id="1.10.260.40">
    <property type="entry name" value="lambda repressor-like DNA-binding domains"/>
    <property type="match status" value="1"/>
</dbReference>
<dbReference type="SUPFAM" id="SSF47413">
    <property type="entry name" value="lambda repressor-like DNA-binding domains"/>
    <property type="match status" value="1"/>
</dbReference>
<organism evidence="4 5">
    <name type="scientific">Nesterenkonia xinjiangensis</name>
    <dbReference type="NCBI Taxonomy" id="225327"/>
    <lineage>
        <taxon>Bacteria</taxon>
        <taxon>Bacillati</taxon>
        <taxon>Actinomycetota</taxon>
        <taxon>Actinomycetes</taxon>
        <taxon>Micrococcales</taxon>
        <taxon>Micrococcaceae</taxon>
        <taxon>Nesterenkonia</taxon>
    </lineage>
</organism>
<name>A0A7Z0GIJ3_9MICC</name>
<dbReference type="InterPro" id="IPR013096">
    <property type="entry name" value="Cupin_2"/>
</dbReference>
<evidence type="ECO:0000259" key="3">
    <source>
        <dbReference type="PROSITE" id="PS50943"/>
    </source>
</evidence>
<evidence type="ECO:0000313" key="4">
    <source>
        <dbReference type="EMBL" id="NYJ76645.1"/>
    </source>
</evidence>
<dbReference type="CDD" id="cd02209">
    <property type="entry name" value="cupin_XRE_C"/>
    <property type="match status" value="1"/>
</dbReference>
<comment type="caution">
    <text evidence="4">The sequence shown here is derived from an EMBL/GenBank/DDBJ whole genome shotgun (WGS) entry which is preliminary data.</text>
</comment>
<evidence type="ECO:0000256" key="2">
    <source>
        <dbReference type="SAM" id="MobiDB-lite"/>
    </source>
</evidence>
<dbReference type="Gene3D" id="2.60.120.10">
    <property type="entry name" value="Jelly Rolls"/>
    <property type="match status" value="1"/>
</dbReference>
<dbReference type="InterPro" id="IPR010982">
    <property type="entry name" value="Lambda_DNA-bd_dom_sf"/>
</dbReference>
<evidence type="ECO:0000256" key="1">
    <source>
        <dbReference type="ARBA" id="ARBA00023125"/>
    </source>
</evidence>
<reference evidence="4 5" key="1">
    <citation type="submission" date="2020-07" db="EMBL/GenBank/DDBJ databases">
        <title>Sequencing the genomes of 1000 actinobacteria strains.</title>
        <authorList>
            <person name="Klenk H.-P."/>
        </authorList>
    </citation>
    <scope>NUCLEOTIDE SEQUENCE [LARGE SCALE GENOMIC DNA]</scope>
    <source>
        <strain evidence="4 5">DSM 15475</strain>
    </source>
</reference>
<dbReference type="SMART" id="SM00530">
    <property type="entry name" value="HTH_XRE"/>
    <property type="match status" value="1"/>
</dbReference>
<proteinExistence type="predicted"/>
<dbReference type="PROSITE" id="PS50943">
    <property type="entry name" value="HTH_CROC1"/>
    <property type="match status" value="1"/>
</dbReference>
<feature type="region of interest" description="Disordered" evidence="2">
    <location>
        <begin position="176"/>
        <end position="197"/>
    </location>
</feature>
<accession>A0A7Z0GIJ3</accession>
<dbReference type="RefSeq" id="WP_179540233.1">
    <property type="nucleotide sequence ID" value="NZ_BAAALL010000003.1"/>
</dbReference>
<protein>
    <submittedName>
        <fullName evidence="4">Transcriptional regulator with XRE-family HTH domain</fullName>
    </submittedName>
</protein>
<dbReference type="CDD" id="cd00093">
    <property type="entry name" value="HTH_XRE"/>
    <property type="match status" value="1"/>
</dbReference>
<dbReference type="AlphaFoldDB" id="A0A7Z0GIJ3"/>
<dbReference type="Pfam" id="PF01381">
    <property type="entry name" value="HTH_3"/>
    <property type="match status" value="1"/>
</dbReference>
<keyword evidence="5" id="KW-1185">Reference proteome</keyword>
<dbReference type="Pfam" id="PF07883">
    <property type="entry name" value="Cupin_2"/>
    <property type="match status" value="1"/>
</dbReference>
<dbReference type="SUPFAM" id="SSF51182">
    <property type="entry name" value="RmlC-like cupins"/>
    <property type="match status" value="1"/>
</dbReference>
<dbReference type="InterPro" id="IPR014710">
    <property type="entry name" value="RmlC-like_jellyroll"/>
</dbReference>
<dbReference type="PANTHER" id="PTHR46797:SF1">
    <property type="entry name" value="METHYLPHOSPHONATE SYNTHASE"/>
    <property type="match status" value="1"/>
</dbReference>
<dbReference type="PANTHER" id="PTHR46797">
    <property type="entry name" value="HTH-TYPE TRANSCRIPTIONAL REGULATOR"/>
    <property type="match status" value="1"/>
</dbReference>
<dbReference type="GO" id="GO:0003700">
    <property type="term" value="F:DNA-binding transcription factor activity"/>
    <property type="evidence" value="ECO:0007669"/>
    <property type="project" value="TreeGrafter"/>
</dbReference>
<dbReference type="InterPro" id="IPR001387">
    <property type="entry name" value="Cro/C1-type_HTH"/>
</dbReference>
<gene>
    <name evidence="4" type="ORF">HNR09_000056</name>
</gene>
<keyword evidence="1" id="KW-0238">DNA-binding</keyword>
<dbReference type="InterPro" id="IPR050807">
    <property type="entry name" value="TransReg_Diox_bact_type"/>
</dbReference>